<reference evidence="2 3" key="1">
    <citation type="journal article" date="2016" name="Nat. Commun.">
        <title>Thousands of microbial genomes shed light on interconnected biogeochemical processes in an aquifer system.</title>
        <authorList>
            <person name="Anantharaman K."/>
            <person name="Brown C.T."/>
            <person name="Hug L.A."/>
            <person name="Sharon I."/>
            <person name="Castelle C.J."/>
            <person name="Probst A.J."/>
            <person name="Thomas B.C."/>
            <person name="Singh A."/>
            <person name="Wilkins M.J."/>
            <person name="Karaoz U."/>
            <person name="Brodie E.L."/>
            <person name="Williams K.H."/>
            <person name="Hubbard S.S."/>
            <person name="Banfield J.F."/>
        </authorList>
    </citation>
    <scope>NUCLEOTIDE SEQUENCE [LARGE SCALE GENOMIC DNA]</scope>
</reference>
<sequence length="429" mass="48988">MTPTHRTETSFQEMQKAVEQKKEPLSREAILKLPPAELVEYLTTISEAGLLDSFLESLLEDEAMVAQLSYWEKWLTQDQRQLVESIIEAKKEAYPGKSESLPLNLEKKFTDEELRLIFSNIVTIQLTFGCSKGCPFCGVDAVKGVREHIPYAQLANMFKKYGNELRKGQPFLYWASEPSDYASREGIEDRTYEDVHQLAMQYAQYDPDITSFNIFDQKWIDFMATSRERFQGRGPERRLSTYGLKDETRNRVRGMVEESFEKAIKHRNPESPHINLVERTPGELVHLEGMGTSFKTTNETSGLTAGITCVDGVLLTPRGIYNLVVVPLSKEYPQGAIIMPIDDIADINIKAGDSLKDVMRNTIVEAENSHEDEYVRGEPFKRYTGSFPKKVFLNTPSAQYQVLIDKDGHVVESQKIERLAQHRKESKNN</sequence>
<name>A0A1G2BVV8_9BACT</name>
<proteinExistence type="predicted"/>
<dbReference type="AlphaFoldDB" id="A0A1G2BVV8"/>
<evidence type="ECO:0000256" key="1">
    <source>
        <dbReference type="SAM" id="MobiDB-lite"/>
    </source>
</evidence>
<dbReference type="EMBL" id="MHKO01000017">
    <property type="protein sequence ID" value="OGY92689.1"/>
    <property type="molecule type" value="Genomic_DNA"/>
</dbReference>
<feature type="region of interest" description="Disordered" evidence="1">
    <location>
        <begin position="1"/>
        <end position="20"/>
    </location>
</feature>
<organism evidence="2 3">
    <name type="scientific">Candidatus Komeilibacteria bacterium RIFCSPLOWO2_02_FULL_48_11</name>
    <dbReference type="NCBI Taxonomy" id="1798553"/>
    <lineage>
        <taxon>Bacteria</taxon>
        <taxon>Candidatus Komeiliibacteriota</taxon>
    </lineage>
</organism>
<accession>A0A1G2BVV8</accession>
<evidence type="ECO:0000313" key="3">
    <source>
        <dbReference type="Proteomes" id="UP000178109"/>
    </source>
</evidence>
<evidence type="ECO:0000313" key="2">
    <source>
        <dbReference type="EMBL" id="OGY92689.1"/>
    </source>
</evidence>
<dbReference type="Proteomes" id="UP000178109">
    <property type="component" value="Unassembled WGS sequence"/>
</dbReference>
<gene>
    <name evidence="2" type="ORF">A3H70_05010</name>
</gene>
<protein>
    <submittedName>
        <fullName evidence="2">Uncharacterized protein</fullName>
    </submittedName>
</protein>
<comment type="caution">
    <text evidence="2">The sequence shown here is derived from an EMBL/GenBank/DDBJ whole genome shotgun (WGS) entry which is preliminary data.</text>
</comment>